<proteinExistence type="inferred from homology"/>
<name>A0A0K0EAD9_STRER</name>
<dbReference type="GO" id="GO:0005576">
    <property type="term" value="C:extracellular region"/>
    <property type="evidence" value="ECO:0007669"/>
    <property type="project" value="UniProtKB-SubCell"/>
</dbReference>
<dbReference type="PANTHER" id="PTHR11306">
    <property type="entry name" value="NIEMANN PICK TYPE C2 PROTEIN NPC2-RELATED"/>
    <property type="match status" value="1"/>
</dbReference>
<dbReference type="PANTHER" id="PTHR11306:SF68">
    <property type="entry name" value="NPC INTRACELLULAR CHOLESTEROL TRANSPORTER 2"/>
    <property type="match status" value="1"/>
</dbReference>
<dbReference type="GO" id="GO:0015918">
    <property type="term" value="P:sterol transport"/>
    <property type="evidence" value="ECO:0007669"/>
    <property type="project" value="InterPro"/>
</dbReference>
<dbReference type="Pfam" id="PF02221">
    <property type="entry name" value="E1_DerP2_DerF2"/>
    <property type="match status" value="1"/>
</dbReference>
<keyword evidence="6" id="KW-1185">Reference proteome</keyword>
<evidence type="ECO:0000256" key="4">
    <source>
        <dbReference type="SAM" id="SignalP"/>
    </source>
</evidence>
<comment type="similarity">
    <text evidence="2">Belongs to the NPC2 family.</text>
</comment>
<evidence type="ECO:0000313" key="7">
    <source>
        <dbReference type="WBParaSite" id="SSTP_0000646400.1"/>
    </source>
</evidence>
<evidence type="ECO:0000313" key="6">
    <source>
        <dbReference type="Proteomes" id="UP000035681"/>
    </source>
</evidence>
<evidence type="ECO:0000256" key="1">
    <source>
        <dbReference type="ARBA" id="ARBA00004613"/>
    </source>
</evidence>
<dbReference type="Gene3D" id="2.60.40.770">
    <property type="match status" value="1"/>
</dbReference>
<dbReference type="InterPro" id="IPR003172">
    <property type="entry name" value="ML_dom"/>
</dbReference>
<dbReference type="AlphaFoldDB" id="A0A0K0EAD9"/>
<dbReference type="GO" id="GO:0032934">
    <property type="term" value="F:sterol binding"/>
    <property type="evidence" value="ECO:0007669"/>
    <property type="project" value="InterPro"/>
</dbReference>
<keyword evidence="3" id="KW-0964">Secreted</keyword>
<evidence type="ECO:0000259" key="5">
    <source>
        <dbReference type="SMART" id="SM00737"/>
    </source>
</evidence>
<keyword evidence="4" id="KW-0732">Signal</keyword>
<dbReference type="InterPro" id="IPR014756">
    <property type="entry name" value="Ig_E-set"/>
</dbReference>
<organism evidence="7">
    <name type="scientific">Strongyloides stercoralis</name>
    <name type="common">Threadworm</name>
    <dbReference type="NCBI Taxonomy" id="6248"/>
    <lineage>
        <taxon>Eukaryota</taxon>
        <taxon>Metazoa</taxon>
        <taxon>Ecdysozoa</taxon>
        <taxon>Nematoda</taxon>
        <taxon>Chromadorea</taxon>
        <taxon>Rhabditida</taxon>
        <taxon>Tylenchina</taxon>
        <taxon>Panagrolaimomorpha</taxon>
        <taxon>Strongyloidoidea</taxon>
        <taxon>Strongyloididae</taxon>
        <taxon>Strongyloides</taxon>
    </lineage>
</organism>
<comment type="subcellular location">
    <subcellularLocation>
        <location evidence="1">Secreted</location>
    </subcellularLocation>
</comment>
<evidence type="ECO:0000256" key="3">
    <source>
        <dbReference type="ARBA" id="ARBA00022525"/>
    </source>
</evidence>
<evidence type="ECO:0000256" key="2">
    <source>
        <dbReference type="ARBA" id="ARBA00006370"/>
    </source>
</evidence>
<protein>
    <submittedName>
        <fullName evidence="8">Adenylate kinase</fullName>
    </submittedName>
    <submittedName>
        <fullName evidence="7">ML domain-containing protein</fullName>
    </submittedName>
</protein>
<dbReference type="SUPFAM" id="SSF81296">
    <property type="entry name" value="E set domains"/>
    <property type="match status" value="1"/>
</dbReference>
<dbReference type="FunFam" id="2.60.40.770:FF:000001">
    <property type="entry name" value="NPC intracellular cholesterol transporter 2"/>
    <property type="match status" value="1"/>
</dbReference>
<accession>A0A0K0EAD9</accession>
<feature type="chain" id="PRO_5005327719" evidence="4">
    <location>
        <begin position="18"/>
        <end position="154"/>
    </location>
</feature>
<dbReference type="SMART" id="SM00737">
    <property type="entry name" value="ML"/>
    <property type="match status" value="1"/>
</dbReference>
<reference evidence="7" key="1">
    <citation type="submission" date="2015-08" db="UniProtKB">
        <authorList>
            <consortium name="WormBaseParasite"/>
        </authorList>
    </citation>
    <scope>IDENTIFICATION</scope>
</reference>
<sequence>MKIIILLIAILFSIVFGEETFNPINFKNCKSKFDVLKVESTCNFKNNKCNFVQGEEPKIKIYFKSKQNIDSLKAKVRARLDGSFVDFRLDDEDVCGQSGIVCPIKEDKEEVYVASVPIRNEYPAVDVQINWQLIDPSTEEQKVCIVFLGTVIKN</sequence>
<dbReference type="Proteomes" id="UP000035681">
    <property type="component" value="Unplaced"/>
</dbReference>
<feature type="domain" description="MD-2-related lipid-recognition" evidence="5">
    <location>
        <begin position="26"/>
        <end position="149"/>
    </location>
</feature>
<evidence type="ECO:0000313" key="8">
    <source>
        <dbReference type="WBParaSite" id="TCONS_00005102.p1"/>
    </source>
</evidence>
<dbReference type="InterPro" id="IPR039670">
    <property type="entry name" value="NPC2-like"/>
</dbReference>
<dbReference type="WBParaSite" id="TCONS_00005102.p1">
    <property type="protein sequence ID" value="TCONS_00005102.p1"/>
    <property type="gene ID" value="XLOC_003435"/>
</dbReference>
<dbReference type="WBParaSite" id="SSTP_0000646400.1">
    <property type="protein sequence ID" value="SSTP_0000646400.1"/>
    <property type="gene ID" value="SSTP_0000646400"/>
</dbReference>
<feature type="signal peptide" evidence="4">
    <location>
        <begin position="1"/>
        <end position="17"/>
    </location>
</feature>
<dbReference type="STRING" id="6248.A0A0K0EAD9"/>